<dbReference type="GO" id="GO:0006952">
    <property type="term" value="P:defense response"/>
    <property type="evidence" value="ECO:0007669"/>
    <property type="project" value="UniProtKB-KW"/>
</dbReference>
<name>A0ABC9AQY7_9POAL</name>
<dbReference type="SUPFAM" id="SSF56371">
    <property type="entry name" value="Ribosome inactivating proteins (RIP)"/>
    <property type="match status" value="1"/>
</dbReference>
<dbReference type="GO" id="GO:0017148">
    <property type="term" value="P:negative regulation of translation"/>
    <property type="evidence" value="ECO:0007669"/>
    <property type="project" value="UniProtKB-KW"/>
</dbReference>
<organism evidence="3 4">
    <name type="scientific">Urochloa decumbens</name>
    <dbReference type="NCBI Taxonomy" id="240449"/>
    <lineage>
        <taxon>Eukaryota</taxon>
        <taxon>Viridiplantae</taxon>
        <taxon>Streptophyta</taxon>
        <taxon>Embryophyta</taxon>
        <taxon>Tracheophyta</taxon>
        <taxon>Spermatophyta</taxon>
        <taxon>Magnoliopsida</taxon>
        <taxon>Liliopsida</taxon>
        <taxon>Poales</taxon>
        <taxon>Poaceae</taxon>
        <taxon>PACMAD clade</taxon>
        <taxon>Panicoideae</taxon>
        <taxon>Panicodae</taxon>
        <taxon>Paniceae</taxon>
        <taxon>Melinidinae</taxon>
        <taxon>Urochloa</taxon>
    </lineage>
</organism>
<sequence length="318" mass="34926">MAHQKIALAPTDERTFEVMSGSYGKFMETLRGVLAGPKPTMIAPPSSKVERPVLAQPTAPDKQPPRWIHVMLNGKKGVSPTVAIRNDDAYIIGFTNSAGTWFQLSKTHSKAYLVIEKPPPVMTGFDGNYNTLIIADDQGNSGGVDGLPRLNLNKFSTADAARTLWNHKRGLKDDEALKKAVATLCVVLCEAARFTPIYDVINKGWGKDQAVSITAKEVGYIKNWGDLSTQLLKWKSAGYKGDADLFKKFSSIRIRNGEQALAAVQLVKRVIRSNSLLAWLKYLWGLLVKNLQLQRQEDSAAEAYEKPTKGSSAAVNPL</sequence>
<dbReference type="PANTHER" id="PTHR33453:SF44">
    <property type="entry name" value="RRNA N-GLYCOSYLASE"/>
    <property type="match status" value="1"/>
</dbReference>
<keyword evidence="1" id="KW-0652">Protein synthesis inhibitor</keyword>
<gene>
    <name evidence="3" type="ORF">URODEC1_LOCUS56578</name>
</gene>
<dbReference type="Pfam" id="PF00161">
    <property type="entry name" value="RIP"/>
    <property type="match status" value="1"/>
</dbReference>
<feature type="region of interest" description="Disordered" evidence="2">
    <location>
        <begin position="42"/>
        <end position="62"/>
    </location>
</feature>
<keyword evidence="4" id="KW-1185">Reference proteome</keyword>
<dbReference type="Proteomes" id="UP001497457">
    <property type="component" value="Chromosome 21rd"/>
</dbReference>
<dbReference type="PANTHER" id="PTHR33453">
    <property type="match status" value="1"/>
</dbReference>
<evidence type="ECO:0000256" key="2">
    <source>
        <dbReference type="SAM" id="MobiDB-lite"/>
    </source>
</evidence>
<dbReference type="AlphaFoldDB" id="A0ABC9AQY7"/>
<evidence type="ECO:0000313" key="3">
    <source>
        <dbReference type="EMBL" id="CAL4982360.1"/>
    </source>
</evidence>
<accession>A0ABC9AQY7</accession>
<comment type="similarity">
    <text evidence="1">Belongs to the ribosome-inactivating protein family.</text>
</comment>
<dbReference type="EC" id="3.2.2.22" evidence="1"/>
<proteinExistence type="inferred from homology"/>
<dbReference type="Gene3D" id="3.40.420.10">
    <property type="entry name" value="Ricin (A subunit), domain 1"/>
    <property type="match status" value="1"/>
</dbReference>
<evidence type="ECO:0000313" key="4">
    <source>
        <dbReference type="Proteomes" id="UP001497457"/>
    </source>
</evidence>
<dbReference type="InterPro" id="IPR036041">
    <property type="entry name" value="Ribosome-inact_prot_sf"/>
</dbReference>
<keyword evidence="1" id="KW-0800">Toxin</keyword>
<evidence type="ECO:0000256" key="1">
    <source>
        <dbReference type="RuleBase" id="RU004915"/>
    </source>
</evidence>
<dbReference type="EMBL" id="OZ075131">
    <property type="protein sequence ID" value="CAL4982360.1"/>
    <property type="molecule type" value="Genomic_DNA"/>
</dbReference>
<dbReference type="GO" id="GO:0090729">
    <property type="term" value="F:toxin activity"/>
    <property type="evidence" value="ECO:0007669"/>
    <property type="project" value="UniProtKB-KW"/>
</dbReference>
<dbReference type="InterPro" id="IPR001574">
    <property type="entry name" value="Ribosome_inactivat_prot"/>
</dbReference>
<keyword evidence="1" id="KW-0378">Hydrolase</keyword>
<keyword evidence="1" id="KW-0611">Plant defense</keyword>
<comment type="catalytic activity">
    <reaction evidence="1">
        <text>Endohydrolysis of the N-glycosidic bond at one specific adenosine on the 28S rRNA.</text>
        <dbReference type="EC" id="3.2.2.22"/>
    </reaction>
</comment>
<dbReference type="GO" id="GO:0030598">
    <property type="term" value="F:rRNA N-glycosylase activity"/>
    <property type="evidence" value="ECO:0007669"/>
    <property type="project" value="UniProtKB-EC"/>
</dbReference>
<protein>
    <recommendedName>
        <fullName evidence="1">rRNA N-glycosylase</fullName>
        <ecNumber evidence="1">3.2.2.22</ecNumber>
    </recommendedName>
</protein>
<reference evidence="3" key="1">
    <citation type="submission" date="2024-10" db="EMBL/GenBank/DDBJ databases">
        <authorList>
            <person name="Ryan C."/>
        </authorList>
    </citation>
    <scope>NUCLEOTIDE SEQUENCE [LARGE SCALE GENOMIC DNA]</scope>
</reference>
<dbReference type="InterPro" id="IPR016138">
    <property type="entry name" value="Ribosome_inactivat_prot_sub1"/>
</dbReference>